<dbReference type="GO" id="GO:0005634">
    <property type="term" value="C:nucleus"/>
    <property type="evidence" value="ECO:0007669"/>
    <property type="project" value="UniProtKB-SubCell"/>
</dbReference>
<dbReference type="OrthoDB" id="431497at2759"/>
<name>M2XSJ7_GALSU</name>
<dbReference type="GeneID" id="17085621"/>
<dbReference type="Pfam" id="PF02463">
    <property type="entry name" value="SMC_N"/>
    <property type="match status" value="1"/>
</dbReference>
<dbReference type="SUPFAM" id="SSF52540">
    <property type="entry name" value="P-loop containing nucleoside triphosphate hydrolases"/>
    <property type="match status" value="1"/>
</dbReference>
<keyword evidence="13" id="KW-1185">Reference proteome</keyword>
<dbReference type="GO" id="GO:0005524">
    <property type="term" value="F:ATP binding"/>
    <property type="evidence" value="ECO:0007669"/>
    <property type="project" value="InterPro"/>
</dbReference>
<dbReference type="KEGG" id="gsl:Gasu_57770"/>
<feature type="domain" description="SMC hinge" evidence="11">
    <location>
        <begin position="523"/>
        <end position="637"/>
    </location>
</feature>
<dbReference type="InterPro" id="IPR024704">
    <property type="entry name" value="SMC"/>
</dbReference>
<dbReference type="Gene3D" id="3.30.70.1620">
    <property type="match status" value="1"/>
</dbReference>
<dbReference type="Proteomes" id="UP000030680">
    <property type="component" value="Unassembled WGS sequence"/>
</dbReference>
<dbReference type="GO" id="GO:0016887">
    <property type="term" value="F:ATP hydrolysis activity"/>
    <property type="evidence" value="ECO:0007669"/>
    <property type="project" value="InterPro"/>
</dbReference>
<evidence type="ECO:0000256" key="8">
    <source>
        <dbReference type="PIRNR" id="PIRNR005719"/>
    </source>
</evidence>
<dbReference type="Pfam" id="PF06470">
    <property type="entry name" value="SMC_hinge"/>
    <property type="match status" value="1"/>
</dbReference>
<dbReference type="EMBL" id="KB454545">
    <property type="protein sequence ID" value="EME26658.1"/>
    <property type="molecule type" value="Genomic_DNA"/>
</dbReference>
<feature type="coiled-coil region" evidence="9">
    <location>
        <begin position="669"/>
        <end position="707"/>
    </location>
</feature>
<dbReference type="SUPFAM" id="SSF75553">
    <property type="entry name" value="Smc hinge domain"/>
    <property type="match status" value="1"/>
</dbReference>
<evidence type="ECO:0000256" key="3">
    <source>
        <dbReference type="ARBA" id="ARBA00022618"/>
    </source>
</evidence>
<evidence type="ECO:0000313" key="12">
    <source>
        <dbReference type="EMBL" id="EME26658.1"/>
    </source>
</evidence>
<comment type="subcellular location">
    <subcellularLocation>
        <location evidence="1 8">Nucleus</location>
    </subcellularLocation>
</comment>
<feature type="coiled-coil region" evidence="9">
    <location>
        <begin position="863"/>
        <end position="915"/>
    </location>
</feature>
<dbReference type="Gramene" id="EME26658">
    <property type="protein sequence ID" value="EME26658"/>
    <property type="gene ID" value="Gasu_57770"/>
</dbReference>
<evidence type="ECO:0000256" key="10">
    <source>
        <dbReference type="SAM" id="MobiDB-lite"/>
    </source>
</evidence>
<feature type="region of interest" description="Disordered" evidence="10">
    <location>
        <begin position="1067"/>
        <end position="1093"/>
    </location>
</feature>
<feature type="coiled-coil region" evidence="9">
    <location>
        <begin position="405"/>
        <end position="495"/>
    </location>
</feature>
<dbReference type="eggNOG" id="KOG0964">
    <property type="taxonomic scope" value="Eukaryota"/>
</dbReference>
<feature type="coiled-coil region" evidence="9">
    <location>
        <begin position="192"/>
        <end position="293"/>
    </location>
</feature>
<evidence type="ECO:0000313" key="13">
    <source>
        <dbReference type="Proteomes" id="UP000030680"/>
    </source>
</evidence>
<dbReference type="GO" id="GO:0051276">
    <property type="term" value="P:chromosome organization"/>
    <property type="evidence" value="ECO:0007669"/>
    <property type="project" value="InterPro"/>
</dbReference>
<dbReference type="RefSeq" id="XP_005703178.1">
    <property type="nucleotide sequence ID" value="XM_005703121.1"/>
</dbReference>
<dbReference type="InterPro" id="IPR027417">
    <property type="entry name" value="P-loop_NTPase"/>
</dbReference>
<dbReference type="PANTHER" id="PTHR43977">
    <property type="entry name" value="STRUCTURAL MAINTENANCE OF CHROMOSOMES PROTEIN 3"/>
    <property type="match status" value="1"/>
</dbReference>
<keyword evidence="5 9" id="KW-0175">Coiled coil</keyword>
<dbReference type="InterPro" id="IPR036277">
    <property type="entry name" value="SMC_hinge_sf"/>
</dbReference>
<dbReference type="InterPro" id="IPR003395">
    <property type="entry name" value="RecF/RecN/SMC_N"/>
</dbReference>
<evidence type="ECO:0000256" key="6">
    <source>
        <dbReference type="ARBA" id="ARBA00023242"/>
    </source>
</evidence>
<evidence type="ECO:0000256" key="9">
    <source>
        <dbReference type="SAM" id="Coils"/>
    </source>
</evidence>
<dbReference type="PIRSF" id="PIRSF005719">
    <property type="entry name" value="SMC"/>
    <property type="match status" value="1"/>
</dbReference>
<dbReference type="SMART" id="SM00968">
    <property type="entry name" value="SMC_hinge"/>
    <property type="match status" value="1"/>
</dbReference>
<evidence type="ECO:0000256" key="2">
    <source>
        <dbReference type="ARBA" id="ARBA00005917"/>
    </source>
</evidence>
<organism evidence="12 13">
    <name type="scientific">Galdieria sulphuraria</name>
    <name type="common">Red alga</name>
    <dbReference type="NCBI Taxonomy" id="130081"/>
    <lineage>
        <taxon>Eukaryota</taxon>
        <taxon>Rhodophyta</taxon>
        <taxon>Bangiophyceae</taxon>
        <taxon>Galdieriales</taxon>
        <taxon>Galdieriaceae</taxon>
        <taxon>Galdieria</taxon>
    </lineage>
</organism>
<reference evidence="13" key="1">
    <citation type="journal article" date="2013" name="Science">
        <title>Gene transfer from bacteria and archaea facilitated evolution of an extremophilic eukaryote.</title>
        <authorList>
            <person name="Schonknecht G."/>
            <person name="Chen W.H."/>
            <person name="Ternes C.M."/>
            <person name="Barbier G.G."/>
            <person name="Shrestha R.P."/>
            <person name="Stanke M."/>
            <person name="Brautigam A."/>
            <person name="Baker B.J."/>
            <person name="Banfield J.F."/>
            <person name="Garavito R.M."/>
            <person name="Carr K."/>
            <person name="Wilkerson C."/>
            <person name="Rensing S.A."/>
            <person name="Gagneul D."/>
            <person name="Dickenson N.E."/>
            <person name="Oesterhelt C."/>
            <person name="Lercher M.J."/>
            <person name="Weber A.P."/>
        </authorList>
    </citation>
    <scope>NUCLEOTIDE SEQUENCE [LARGE SCALE GENOMIC DNA]</scope>
    <source>
        <strain evidence="13">074W</strain>
    </source>
</reference>
<dbReference type="InterPro" id="IPR010935">
    <property type="entry name" value="SMC_hinge"/>
</dbReference>
<dbReference type="FunFam" id="3.40.50.300:FF:000424">
    <property type="entry name" value="Structural maintenance of chromosomes 3"/>
    <property type="match status" value="1"/>
</dbReference>
<keyword evidence="3" id="KW-0132">Cell division</keyword>
<keyword evidence="4" id="KW-0498">Mitosis</keyword>
<feature type="coiled-coil region" evidence="9">
    <location>
        <begin position="322"/>
        <end position="370"/>
    </location>
</feature>
<sequence>MHIQAIVISGFKSYRDTVKISDLSPGHNVVVGRNGSGKSNFFDAIRFLLSDAYTNLRNNERQALLHEGVSKAPSAFVEITFDNSDGRLPFDKDQVTLRRIISQTKDEYVLDKKNVTRTEVFNLLETAGFSKSNPYYIVQQGRISALCSMKDEQRLQLLEEVAGTKLYDERREESLKILQETATKRTRILEVVKYLEERMSELETEKEELKKLEELETERRSLEYTLYITELEEIKESLEQLEADRQGLADESEKLYETKEYSSKRKDTLEQRVEDLEQQVKLAQFKLHALREQYTNESEKEARLKVSLTTTEDTDKLKKSSLSELQDALREASQRENECRHQLQNIQNQLDRKIHEEMDLEQRINEIEQKVLRMHSREQGRSKFSSVQERDTFLQNEIQELEWTLTETKSSLTNILEERQKVENDQNTLKEEEKNLNHEIRTLNEELKGLQEEVSSFQEQRNALQLQKQELWRQENEYEQELSSIQKDISKKERDLCYACGAKIYAALEILDNVLKDKPNLRTGFYGPLYTLFTVDDKFSLAVEVAAGQSLSFVVVENHENAAALVQELQRVKGGRLTFVPLQEVEPKQLPALPPTQDAFPILNKIVPKQTELYPALQAVFGSTLVARSISVAASLSREYNVNCVTLDGDTVNKTGAMAGGYSDQSRSRLKAFKEVQVLRENLQKCQEKLQKVKDQLKENETQLNQLSSWIQKSDVECYTRSSQIHDKEECLSKNRQEQNKLQEQWRQIHNNEDTLAQTKREIETAISLRKQELGTPLVSTLTLEEQRQTQDMESEKMELFSKLQAIHSDKMSLEQQLASLNAEVDEYLYRKIASLRLEIQKLKQNDSDEMNDNWLHPSIATKEDIEAEHRSLLSELSSVKNEIEMWEEKLDNFVQQENEMKEELETLRQDETKSKQALDVVSSRMEQLYLRRAKFLEKKSSLERSIVSLGSLPANFHEYRSLSRNILEKRMQRNQNKLKKFTHVNRKALDQYRNFTEQREALGKRLEELEKGDSSIRQLIETLDNRKDEDISRTFRTVREHFSKLFDELVPGGKARLVMKYRGSDSSRADSSIFDEEKENENPQNSEREPSRPLSFAGVSIEVSFPGSSQVYLLEQLSGGQKSIVALALIFAIQFLDPAPFYLFDEIDANLDSTFRKAVSRLLQTQSQQGTQFITTTFRPEFLFVADKCFGVSQVNKISSIQEVSRDDALLFVGSEETEISTQQ</sequence>
<dbReference type="Gene3D" id="1.20.1060.20">
    <property type="match status" value="1"/>
</dbReference>
<evidence type="ECO:0000259" key="11">
    <source>
        <dbReference type="SMART" id="SM00968"/>
    </source>
</evidence>
<evidence type="ECO:0000256" key="5">
    <source>
        <dbReference type="ARBA" id="ARBA00023054"/>
    </source>
</evidence>
<protein>
    <recommendedName>
        <fullName evidence="8">Structural maintenance of chromosomes protein</fullName>
    </recommendedName>
</protein>
<dbReference type="CDD" id="cd03272">
    <property type="entry name" value="ABC_SMC3_euk"/>
    <property type="match status" value="1"/>
</dbReference>
<keyword evidence="7" id="KW-0131">Cell cycle</keyword>
<comment type="similarity">
    <text evidence="2">Belongs to the SMC family. SMC3 subfamily.</text>
</comment>
<evidence type="ECO:0000256" key="4">
    <source>
        <dbReference type="ARBA" id="ARBA00022776"/>
    </source>
</evidence>
<dbReference type="GO" id="GO:0051301">
    <property type="term" value="P:cell division"/>
    <property type="evidence" value="ECO:0007669"/>
    <property type="project" value="UniProtKB-KW"/>
</dbReference>
<keyword evidence="6 8" id="KW-0539">Nucleus</keyword>
<dbReference type="OMA" id="GQKTVCA"/>
<evidence type="ECO:0000256" key="7">
    <source>
        <dbReference type="ARBA" id="ARBA00023306"/>
    </source>
</evidence>
<evidence type="ECO:0000256" key="1">
    <source>
        <dbReference type="ARBA" id="ARBA00004123"/>
    </source>
</evidence>
<accession>M2XSJ7</accession>
<dbReference type="STRING" id="130081.M2XSJ7"/>
<dbReference type="GO" id="GO:0005694">
    <property type="term" value="C:chromosome"/>
    <property type="evidence" value="ECO:0007669"/>
    <property type="project" value="InterPro"/>
</dbReference>
<dbReference type="AlphaFoldDB" id="M2XSJ7"/>
<dbReference type="Gene3D" id="3.40.50.300">
    <property type="entry name" value="P-loop containing nucleotide triphosphate hydrolases"/>
    <property type="match status" value="2"/>
</dbReference>
<feature type="coiled-coil region" evidence="9">
    <location>
        <begin position="804"/>
        <end position="831"/>
    </location>
</feature>
<dbReference type="InterPro" id="IPR041741">
    <property type="entry name" value="SMC3_ABC_euk"/>
</dbReference>
<proteinExistence type="inferred from homology"/>
<gene>
    <name evidence="12" type="ORF">Gasu_57770</name>
</gene>